<accession>A0A1H7VR60</accession>
<keyword evidence="2 4" id="KW-0456">Lyase</keyword>
<dbReference type="InterPro" id="IPR008397">
    <property type="entry name" value="Alginate_lyase_dom"/>
</dbReference>
<evidence type="ECO:0000313" key="4">
    <source>
        <dbReference type="EMBL" id="SEM11544.1"/>
    </source>
</evidence>
<dbReference type="RefSeq" id="WP_211607381.1">
    <property type="nucleotide sequence ID" value="NZ_FOBC01000026.1"/>
</dbReference>
<keyword evidence="5" id="KW-1185">Reference proteome</keyword>
<proteinExistence type="predicted"/>
<dbReference type="GO" id="GO:0042597">
    <property type="term" value="C:periplasmic space"/>
    <property type="evidence" value="ECO:0007669"/>
    <property type="project" value="InterPro"/>
</dbReference>
<dbReference type="SUPFAM" id="SSF48230">
    <property type="entry name" value="Chondroitin AC/alginate lyase"/>
    <property type="match status" value="1"/>
</dbReference>
<dbReference type="EMBL" id="FOBC01000026">
    <property type="protein sequence ID" value="SEM11544.1"/>
    <property type="molecule type" value="Genomic_DNA"/>
</dbReference>
<dbReference type="GO" id="GO:0016829">
    <property type="term" value="F:lyase activity"/>
    <property type="evidence" value="ECO:0007669"/>
    <property type="project" value="UniProtKB-KW"/>
</dbReference>
<sequence length="763" mass="87377">MVTLLKDSVSKSRKPLAMLRSRLYRLKKRASDKGWFKSAVPVSFPFERGAPDASSVVEAKKNYQHSNITQKDETFVLYRIIGNDLVPRHAKGQSRQNLAFILDHEPELPGCEKRFVVNRLVDSEEERAIIGMLEAAGMPYLHIPFSWEDYRATSWDVGGVPSEYAPYSRGYSRLSDSEKRRVVMRLFRFKNNYVMNNNGARNAALQDGKKLAKWVLPWDGNCFVTSAAWQDIVRDVTARPECPYFIVPMARMTDNDALLAEEERPVAIEEPQLIFRSDSQEGFDPECYYGRRPKVELFWRLGIPGVWDKWAIEPWDLPCPEYSQEAGVYAKAGWVARLFSGQAHLENTPKGVVDRGVARNDAIAGLLEHLDEQAFQAHYQASNTCFIGSPSTMQRSFSNDQALYSTLREAAETALGRGPYSVVDKKTLPPSNNSHDYWHPAPYYWPNPIPIPGLPYWPRDGKRVPGTRLYEPMSDNYDRMRLQRLFDDTFVLALAGSATANGRFDVHAAQLIRRWFLDPESAMSPHLEYAQVRQGWNRNRGSSSGLIEAKDFYYFLDAVRLLEQRGALSASESAAFREWLAQYLHWLRTSPQGVRERASLNNHGTYYDLQVGAIAAFLGEGKLLRHTLLDSRCRIVQQFAADGAQPEELKRTTTAHYCCFNLQGWIHLAQLAESCGEDLWGFEGPQGQSLRKAMEWLLPFMGKAWPYQQIDDFDTERFYPLYHAYREHYGIPPGLEHIEVPAKAAIKPLFFPHDGIRPFWQRY</sequence>
<evidence type="ECO:0000259" key="3">
    <source>
        <dbReference type="Pfam" id="PF05426"/>
    </source>
</evidence>
<gene>
    <name evidence="4" type="ORF">SAMN04488129_12645</name>
</gene>
<dbReference type="Proteomes" id="UP000198807">
    <property type="component" value="Unassembled WGS sequence"/>
</dbReference>
<dbReference type="InterPro" id="IPR008929">
    <property type="entry name" value="Chondroitin_lyas"/>
</dbReference>
<dbReference type="Pfam" id="PF05426">
    <property type="entry name" value="Alginate_lyase"/>
    <property type="match status" value="1"/>
</dbReference>
<reference evidence="5" key="1">
    <citation type="submission" date="2016-10" db="EMBL/GenBank/DDBJ databases">
        <authorList>
            <person name="Varghese N."/>
            <person name="Submissions S."/>
        </authorList>
    </citation>
    <scope>NUCLEOTIDE SEQUENCE [LARGE SCALE GENOMIC DNA]</scope>
    <source>
        <strain evidence="5">CGMCC 1.9150</strain>
    </source>
</reference>
<dbReference type="STRING" id="650850.SAMN04488129_12645"/>
<name>A0A1H7VR60_9GAMM</name>
<dbReference type="Gene3D" id="1.50.10.100">
    <property type="entry name" value="Chondroitin AC/alginate lyase"/>
    <property type="match status" value="1"/>
</dbReference>
<evidence type="ECO:0000313" key="5">
    <source>
        <dbReference type="Proteomes" id="UP000198807"/>
    </source>
</evidence>
<evidence type="ECO:0000256" key="1">
    <source>
        <dbReference type="ARBA" id="ARBA00022729"/>
    </source>
</evidence>
<evidence type="ECO:0000256" key="2">
    <source>
        <dbReference type="ARBA" id="ARBA00023239"/>
    </source>
</evidence>
<dbReference type="AlphaFoldDB" id="A0A1H7VR60"/>
<keyword evidence="1" id="KW-0732">Signal</keyword>
<organism evidence="4 5">
    <name type="scientific">Halomonas daqiaonensis</name>
    <dbReference type="NCBI Taxonomy" id="650850"/>
    <lineage>
        <taxon>Bacteria</taxon>
        <taxon>Pseudomonadati</taxon>
        <taxon>Pseudomonadota</taxon>
        <taxon>Gammaproteobacteria</taxon>
        <taxon>Oceanospirillales</taxon>
        <taxon>Halomonadaceae</taxon>
        <taxon>Halomonas</taxon>
    </lineage>
</organism>
<protein>
    <submittedName>
        <fullName evidence="4">Alginate lyase</fullName>
    </submittedName>
</protein>
<feature type="domain" description="Alginate lyase" evidence="3">
    <location>
        <begin position="422"/>
        <end position="702"/>
    </location>
</feature>